<sequence>MSTTTIVSPAAAVVGALLPGVSVASCSDSGGGGDPVDDRCSLEALSQAYGDGPGDIVGVAHCDGDWAVSQGSDDSLNRVFMHRDHGWIGFAADSMNPSTGTACYSTDRLQQVGVPAGVRALLPWCDRGQPPEPCSIDALHRTGGAPGTSTPSSGATDCGCAPGRGRRTTSATSTSAATCGGTSPQTAPRRPPATPATHRDGSTVKMFPLDCAPTSWSARTPGEQAQ</sequence>
<dbReference type="AlphaFoldDB" id="A0A0X2NPS5"/>
<dbReference type="Proteomes" id="UP000182498">
    <property type="component" value="Unassembled WGS sequence"/>
</dbReference>
<feature type="compositionally biased region" description="Polar residues" evidence="1">
    <location>
        <begin position="214"/>
        <end position="226"/>
    </location>
</feature>
<keyword evidence="4" id="KW-1185">Reference proteome</keyword>
<accession>A0A0X2NPS5</accession>
<evidence type="ECO:0000256" key="2">
    <source>
        <dbReference type="SAM" id="SignalP"/>
    </source>
</evidence>
<feature type="region of interest" description="Disordered" evidence="1">
    <location>
        <begin position="137"/>
        <end position="226"/>
    </location>
</feature>
<organism evidence="3 4">
    <name type="scientific">Corynebacterium variabile</name>
    <dbReference type="NCBI Taxonomy" id="1727"/>
    <lineage>
        <taxon>Bacteria</taxon>
        <taxon>Bacillati</taxon>
        <taxon>Actinomycetota</taxon>
        <taxon>Actinomycetes</taxon>
        <taxon>Mycobacteriales</taxon>
        <taxon>Corynebacteriaceae</taxon>
        <taxon>Corynebacterium</taxon>
    </lineage>
</organism>
<evidence type="ECO:0000313" key="4">
    <source>
        <dbReference type="Proteomes" id="UP000182498"/>
    </source>
</evidence>
<feature type="chain" id="PRO_5038587749" description="Secreted protein" evidence="2">
    <location>
        <begin position="25"/>
        <end position="226"/>
    </location>
</feature>
<dbReference type="EMBL" id="FAUH01000015">
    <property type="protein sequence ID" value="CUU66869.1"/>
    <property type="molecule type" value="Genomic_DNA"/>
</dbReference>
<protein>
    <recommendedName>
        <fullName evidence="5">Secreted protein</fullName>
    </recommendedName>
</protein>
<evidence type="ECO:0008006" key="5">
    <source>
        <dbReference type="Google" id="ProtNLM"/>
    </source>
</evidence>
<feature type="compositionally biased region" description="Low complexity" evidence="1">
    <location>
        <begin position="147"/>
        <end position="156"/>
    </location>
</feature>
<evidence type="ECO:0000313" key="3">
    <source>
        <dbReference type="EMBL" id="CUU66869.1"/>
    </source>
</evidence>
<proteinExistence type="predicted"/>
<feature type="signal peptide" evidence="2">
    <location>
        <begin position="1"/>
        <end position="24"/>
    </location>
</feature>
<evidence type="ECO:0000256" key="1">
    <source>
        <dbReference type="SAM" id="MobiDB-lite"/>
    </source>
</evidence>
<feature type="compositionally biased region" description="Low complexity" evidence="1">
    <location>
        <begin position="168"/>
        <end position="188"/>
    </location>
</feature>
<reference evidence="4" key="1">
    <citation type="submission" date="2015-11" db="EMBL/GenBank/DDBJ databases">
        <authorList>
            <person name="Dugat-Bony E."/>
        </authorList>
    </citation>
    <scope>NUCLEOTIDE SEQUENCE [LARGE SCALE GENOMIC DNA]</scope>
    <source>
        <strain evidence="4">Mu292</strain>
    </source>
</reference>
<keyword evidence="2" id="KW-0732">Signal</keyword>
<name>A0A0X2NPS5_9CORY</name>
<gene>
    <name evidence="3" type="ORF">CVAR292_02216</name>
</gene>